<evidence type="ECO:0000313" key="2">
    <source>
        <dbReference type="Proteomes" id="UP000078070"/>
    </source>
</evidence>
<sequence>MVAANAVDGRCEGGFAAVVGQHDLQVLRAQGIKFCAGLAGKGNYLAVLLKEGLGQIQAEPAACAGNQYCVHLKSLVSVDAVTQ</sequence>
<dbReference type="STRING" id="1821621.A8C75_01430"/>
<keyword evidence="2" id="KW-1185">Reference proteome</keyword>
<evidence type="ECO:0000313" key="1">
    <source>
        <dbReference type="EMBL" id="ANG61252.1"/>
    </source>
</evidence>
<dbReference type="Proteomes" id="UP000078070">
    <property type="component" value="Chromosome"/>
</dbReference>
<accession>A0A1A9ETZ1</accession>
<organism evidence="1 2">
    <name type="scientific">Marinobacterium aestuarii</name>
    <dbReference type="NCBI Taxonomy" id="1821621"/>
    <lineage>
        <taxon>Bacteria</taxon>
        <taxon>Pseudomonadati</taxon>
        <taxon>Pseudomonadota</taxon>
        <taxon>Gammaproteobacteria</taxon>
        <taxon>Oceanospirillales</taxon>
        <taxon>Oceanospirillaceae</taxon>
        <taxon>Marinobacterium</taxon>
    </lineage>
</organism>
<reference evidence="2" key="1">
    <citation type="submission" date="2016-05" db="EMBL/GenBank/DDBJ databases">
        <authorList>
            <person name="Baek K."/>
            <person name="Yang S.-J."/>
        </authorList>
    </citation>
    <scope>NUCLEOTIDE SEQUENCE [LARGE SCALE GENOMIC DNA]</scope>
    <source>
        <strain evidence="2">ST58-10</strain>
    </source>
</reference>
<dbReference type="KEGG" id="mars:A8C75_01430"/>
<proteinExistence type="predicted"/>
<dbReference type="EMBL" id="CP015839">
    <property type="protein sequence ID" value="ANG61252.1"/>
    <property type="molecule type" value="Genomic_DNA"/>
</dbReference>
<name>A0A1A9ETZ1_9GAMM</name>
<reference evidence="1 2" key="2">
    <citation type="journal article" date="2018" name="Int. J. Syst. Evol. Microbiol.">
        <title>Marinobacterium aestuarii sp. nov., a benzene-degrading marine bacterium isolated from estuary sediment.</title>
        <authorList>
            <person name="Bae S.S."/>
            <person name="Jung J."/>
            <person name="Chung D."/>
            <person name="Baek K."/>
        </authorList>
    </citation>
    <scope>NUCLEOTIDE SEQUENCE [LARGE SCALE GENOMIC DNA]</scope>
    <source>
        <strain evidence="1 2">ST58-10</strain>
    </source>
</reference>
<protein>
    <submittedName>
        <fullName evidence="1">Uncharacterized protein</fullName>
    </submittedName>
</protein>
<dbReference type="AlphaFoldDB" id="A0A1A9ETZ1"/>
<gene>
    <name evidence="1" type="ORF">A8C75_01430</name>
</gene>